<sequence length="122" mass="13512">MSNRTVARPASTAFANLKPTIIRQPARSPVSAESEARLLDSPPLETTPAIQAVAEQGPSTALPGQMPALLQRRRKPVLIPVTFRMPQPLKDRLEKIAAMYEINQTDLINEAIELNLKRYLAE</sequence>
<dbReference type="Proteomes" id="UP000198356">
    <property type="component" value="Unassembled WGS sequence"/>
</dbReference>
<evidence type="ECO:0000256" key="1">
    <source>
        <dbReference type="SAM" id="MobiDB-lite"/>
    </source>
</evidence>
<evidence type="ECO:0000313" key="2">
    <source>
        <dbReference type="EMBL" id="SNT27035.1"/>
    </source>
</evidence>
<feature type="region of interest" description="Disordered" evidence="1">
    <location>
        <begin position="24"/>
        <end position="44"/>
    </location>
</feature>
<dbReference type="AlphaFoldDB" id="A0A239L9Q0"/>
<dbReference type="EMBL" id="FZOU01000006">
    <property type="protein sequence ID" value="SNT27035.1"/>
    <property type="molecule type" value="Genomic_DNA"/>
</dbReference>
<protein>
    <recommendedName>
        <fullName evidence="4">Ribbon-helix-helix protein, copG family</fullName>
    </recommendedName>
</protein>
<dbReference type="RefSeq" id="WP_142988390.1">
    <property type="nucleotide sequence ID" value="NZ_FZOU01000006.1"/>
</dbReference>
<accession>A0A239L9Q0</accession>
<proteinExistence type="predicted"/>
<gene>
    <name evidence="2" type="ORF">SAMN05421770_106212</name>
</gene>
<keyword evidence="3" id="KW-1185">Reference proteome</keyword>
<reference evidence="2 3" key="1">
    <citation type="submission" date="2017-06" db="EMBL/GenBank/DDBJ databases">
        <authorList>
            <person name="Kim H.J."/>
            <person name="Triplett B.A."/>
        </authorList>
    </citation>
    <scope>NUCLEOTIDE SEQUENCE [LARGE SCALE GENOMIC DNA]</scope>
    <source>
        <strain evidence="2 3">DSM 18704</strain>
    </source>
</reference>
<evidence type="ECO:0000313" key="3">
    <source>
        <dbReference type="Proteomes" id="UP000198356"/>
    </source>
</evidence>
<organism evidence="2 3">
    <name type="scientific">Granulicella rosea</name>
    <dbReference type="NCBI Taxonomy" id="474952"/>
    <lineage>
        <taxon>Bacteria</taxon>
        <taxon>Pseudomonadati</taxon>
        <taxon>Acidobacteriota</taxon>
        <taxon>Terriglobia</taxon>
        <taxon>Terriglobales</taxon>
        <taxon>Acidobacteriaceae</taxon>
        <taxon>Granulicella</taxon>
    </lineage>
</organism>
<dbReference type="OrthoDB" id="9867723at2"/>
<name>A0A239L9Q0_9BACT</name>
<evidence type="ECO:0008006" key="4">
    <source>
        <dbReference type="Google" id="ProtNLM"/>
    </source>
</evidence>